<dbReference type="Gene3D" id="2.40.70.10">
    <property type="entry name" value="Acid Proteases"/>
    <property type="match status" value="1"/>
</dbReference>
<comment type="caution">
    <text evidence="3">The sequence shown here is derived from an EMBL/GenBank/DDBJ whole genome shotgun (WGS) entry which is preliminary data.</text>
</comment>
<dbReference type="EMBL" id="SBJO01001471">
    <property type="protein sequence ID" value="KAF9745479.1"/>
    <property type="molecule type" value="Genomic_DNA"/>
</dbReference>
<name>A0A9P6GUZ8_9MICR</name>
<evidence type="ECO:0000259" key="2">
    <source>
        <dbReference type="Pfam" id="PF00077"/>
    </source>
</evidence>
<dbReference type="InterPro" id="IPR021109">
    <property type="entry name" value="Peptidase_aspartic_dom_sf"/>
</dbReference>
<keyword evidence="4" id="KW-1185">Reference proteome</keyword>
<feature type="domain" description="Retropepsins" evidence="2">
    <location>
        <begin position="68"/>
        <end position="168"/>
    </location>
</feature>
<organism evidence="3 4">
    <name type="scientific">Nosema granulosis</name>
    <dbReference type="NCBI Taxonomy" id="83296"/>
    <lineage>
        <taxon>Eukaryota</taxon>
        <taxon>Fungi</taxon>
        <taxon>Fungi incertae sedis</taxon>
        <taxon>Microsporidia</taxon>
        <taxon>Nosematidae</taxon>
        <taxon>Nosema</taxon>
    </lineage>
</organism>
<dbReference type="Pfam" id="PF00077">
    <property type="entry name" value="RVP"/>
    <property type="match status" value="1"/>
</dbReference>
<evidence type="ECO:0000313" key="3">
    <source>
        <dbReference type="EMBL" id="KAF9745479.1"/>
    </source>
</evidence>
<dbReference type="CDD" id="cd00303">
    <property type="entry name" value="retropepsin_like"/>
    <property type="match status" value="1"/>
</dbReference>
<dbReference type="OrthoDB" id="3863715at2759"/>
<proteinExistence type="predicted"/>
<gene>
    <name evidence="3" type="ORF">NGRA_3561</name>
</gene>
<dbReference type="SUPFAM" id="SSF50630">
    <property type="entry name" value="Acid proteases"/>
    <property type="match status" value="1"/>
</dbReference>
<feature type="non-terminal residue" evidence="3">
    <location>
        <position position="1"/>
    </location>
</feature>
<evidence type="ECO:0000256" key="1">
    <source>
        <dbReference type="ARBA" id="ARBA00022801"/>
    </source>
</evidence>
<protein>
    <recommendedName>
        <fullName evidence="2">Retropepsins domain-containing protein</fullName>
    </recommendedName>
</protein>
<sequence>ITKSTKSQSFCTFHKSKGHNTSECIAYSNWKKRNSNFTPKNKTDKQDVLSIHTNNGPKLDTKSENKNKVFLKIELNNTPTNFIVDTDSDYNFILRDIADKVQNADRITSKNVFNTLADGTNIEIKGKLLVRLKEHFVTQQEEYFYIISDLPYDVLIGQKFLQNMTTRLALETTKDHLK</sequence>
<dbReference type="InterPro" id="IPR018061">
    <property type="entry name" value="Retropepsins"/>
</dbReference>
<keyword evidence="1" id="KW-0378">Hydrolase</keyword>
<dbReference type="Proteomes" id="UP000740883">
    <property type="component" value="Unassembled WGS sequence"/>
</dbReference>
<dbReference type="GO" id="GO:0016787">
    <property type="term" value="F:hydrolase activity"/>
    <property type="evidence" value="ECO:0007669"/>
    <property type="project" value="UniProtKB-KW"/>
</dbReference>
<evidence type="ECO:0000313" key="4">
    <source>
        <dbReference type="Proteomes" id="UP000740883"/>
    </source>
</evidence>
<dbReference type="AlphaFoldDB" id="A0A9P6GUZ8"/>
<accession>A0A9P6GUZ8</accession>
<reference evidence="3 4" key="1">
    <citation type="journal article" date="2020" name="Genome Biol. Evol.">
        <title>Comparative genomics of strictly vertically transmitted, feminizing microsporidia endosymbionts of amphipod crustaceans.</title>
        <authorList>
            <person name="Cormier A."/>
            <person name="Chebbi M.A."/>
            <person name="Giraud I."/>
            <person name="Wattier R."/>
            <person name="Teixeira M."/>
            <person name="Gilbert C."/>
            <person name="Rigaud T."/>
            <person name="Cordaux R."/>
        </authorList>
    </citation>
    <scope>NUCLEOTIDE SEQUENCE [LARGE SCALE GENOMIC DNA]</scope>
    <source>
        <strain evidence="3 4">Ou3-Ou53</strain>
    </source>
</reference>